<dbReference type="PROSITE" id="PS51746">
    <property type="entry name" value="PPM_2"/>
    <property type="match status" value="1"/>
</dbReference>
<protein>
    <submittedName>
        <fullName evidence="2">Protein phosphatase</fullName>
    </submittedName>
</protein>
<evidence type="ECO:0000313" key="2">
    <source>
        <dbReference type="EMBL" id="GFG93846.1"/>
    </source>
</evidence>
<proteinExistence type="predicted"/>
<dbReference type="EMBL" id="BLKZ01000002">
    <property type="protein sequence ID" value="GFG93846.1"/>
    <property type="molecule type" value="Genomic_DNA"/>
</dbReference>
<dbReference type="SUPFAM" id="SSF81606">
    <property type="entry name" value="PP2C-like"/>
    <property type="match status" value="1"/>
</dbReference>
<dbReference type="PANTHER" id="PTHR47992">
    <property type="entry name" value="PROTEIN PHOSPHATASE"/>
    <property type="match status" value="1"/>
</dbReference>
<reference evidence="2 3" key="1">
    <citation type="journal article" date="2019" name="Emerg. Microbes Infect.">
        <title>Comprehensive subspecies identification of 175 nontuberculous mycobacteria species based on 7547 genomic profiles.</title>
        <authorList>
            <person name="Matsumoto Y."/>
            <person name="Kinjo T."/>
            <person name="Motooka D."/>
            <person name="Nabeya D."/>
            <person name="Jung N."/>
            <person name="Uechi K."/>
            <person name="Horii T."/>
            <person name="Iida T."/>
            <person name="Fujita J."/>
            <person name="Nakamura S."/>
        </authorList>
    </citation>
    <scope>NUCLEOTIDE SEQUENCE [LARGE SCALE GENOMIC DNA]</scope>
    <source>
        <strain evidence="2 3">JCM 30725</strain>
    </source>
</reference>
<name>A0A7I9YZ66_MYCBU</name>
<dbReference type="Pfam" id="PF13672">
    <property type="entry name" value="PP2C_2"/>
    <property type="match status" value="1"/>
</dbReference>
<evidence type="ECO:0000259" key="1">
    <source>
        <dbReference type="PROSITE" id="PS51746"/>
    </source>
</evidence>
<accession>A0A7I9YZ66</accession>
<feature type="domain" description="PPM-type phosphatase" evidence="1">
    <location>
        <begin position="5"/>
        <end position="246"/>
    </location>
</feature>
<evidence type="ECO:0000313" key="3">
    <source>
        <dbReference type="Proteomes" id="UP000465360"/>
    </source>
</evidence>
<dbReference type="InterPro" id="IPR001932">
    <property type="entry name" value="PPM-type_phosphatase-like_dom"/>
</dbReference>
<gene>
    <name evidence="2" type="ORF">MBOU_58880</name>
</gene>
<dbReference type="SMART" id="SM00332">
    <property type="entry name" value="PP2Cc"/>
    <property type="match status" value="1"/>
</dbReference>
<dbReference type="GO" id="GO:0004722">
    <property type="term" value="F:protein serine/threonine phosphatase activity"/>
    <property type="evidence" value="ECO:0007669"/>
    <property type="project" value="InterPro"/>
</dbReference>
<dbReference type="Proteomes" id="UP000465360">
    <property type="component" value="Unassembled WGS sequence"/>
</dbReference>
<dbReference type="InterPro" id="IPR015655">
    <property type="entry name" value="PP2C"/>
</dbReference>
<sequence length="246" mass="26163">MCLVEFAGVTDIGRHRRNNQDRWAADADQSLFIVADGVAGSTDGELAAALVTELLPTYVARHLKPDVEGEVVEIEPEALGRAIEDFCADFRGYASTDPRAAGATSTVVAAVVTGSRLLVAHLGDSRAYLLRDQELQCLTRDHNLLRELIDAGKVDVADADRHPARNTLTRHVAMLPRALPDSSAVGLEPGDRILLCSDGLYSVVDKPSLERILASHPVPEDACTALVAAANEAGGPDNITAIVINV</sequence>
<dbReference type="AlphaFoldDB" id="A0A7I9YZ66"/>
<dbReference type="SMART" id="SM00331">
    <property type="entry name" value="PP2C_SIG"/>
    <property type="match status" value="1"/>
</dbReference>
<dbReference type="InterPro" id="IPR036457">
    <property type="entry name" value="PPM-type-like_dom_sf"/>
</dbReference>
<dbReference type="CDD" id="cd00143">
    <property type="entry name" value="PP2Cc"/>
    <property type="match status" value="1"/>
</dbReference>
<keyword evidence="3" id="KW-1185">Reference proteome</keyword>
<comment type="caution">
    <text evidence="2">The sequence shown here is derived from an EMBL/GenBank/DDBJ whole genome shotgun (WGS) entry which is preliminary data.</text>
</comment>
<organism evidence="2 3">
    <name type="scientific">Mycobacterium bourgelatii</name>
    <dbReference type="NCBI Taxonomy" id="1273442"/>
    <lineage>
        <taxon>Bacteria</taxon>
        <taxon>Bacillati</taxon>
        <taxon>Actinomycetota</taxon>
        <taxon>Actinomycetes</taxon>
        <taxon>Mycobacteriales</taxon>
        <taxon>Mycobacteriaceae</taxon>
        <taxon>Mycobacterium</taxon>
    </lineage>
</organism>
<dbReference type="Gene3D" id="3.60.40.10">
    <property type="entry name" value="PPM-type phosphatase domain"/>
    <property type="match status" value="1"/>
</dbReference>